<comment type="caution">
    <text evidence="1">The sequence shown here is derived from an EMBL/GenBank/DDBJ whole genome shotgun (WGS) entry which is preliminary data.</text>
</comment>
<dbReference type="EMBL" id="BASG01000026">
    <property type="protein sequence ID" value="GAD14289.1"/>
    <property type="molecule type" value="Genomic_DNA"/>
</dbReference>
<accession>U2Y4T6</accession>
<gene>
    <name evidence="1" type="ORF">GBL_2506</name>
</gene>
<organism evidence="1 2">
    <name type="scientific">Geobacillus kaustophilus GBlys</name>
    <dbReference type="NCBI Taxonomy" id="1337888"/>
    <lineage>
        <taxon>Bacteria</taxon>
        <taxon>Bacillati</taxon>
        <taxon>Bacillota</taxon>
        <taxon>Bacilli</taxon>
        <taxon>Bacillales</taxon>
        <taxon>Anoxybacillaceae</taxon>
        <taxon>Geobacillus</taxon>
        <taxon>Geobacillus thermoleovorans group</taxon>
    </lineage>
</organism>
<evidence type="ECO:0000313" key="1">
    <source>
        <dbReference type="EMBL" id="GAD14289.1"/>
    </source>
</evidence>
<protein>
    <submittedName>
        <fullName evidence="1">Uncharacterized protein</fullName>
    </submittedName>
</protein>
<reference evidence="2" key="1">
    <citation type="journal article" date="2013" name="Genome">
        <title>Draft Genome Sequence of Geobacillus kaustophilus GBlys, a Lysogenic Strain with Bacteriophage phiOH2.</title>
        <authorList>
            <person name="Doi K."/>
            <person name="Mori K."/>
            <person name="Martono H."/>
            <person name="Nagayoshi Y."/>
            <person name="Fujino Y."/>
            <person name="Tashiro K."/>
            <person name="Kuhara S."/>
            <person name="Ohshima T."/>
        </authorList>
    </citation>
    <scope>NUCLEOTIDE SEQUENCE [LARGE SCALE GENOMIC DNA]</scope>
    <source>
        <strain evidence="2">GBlys</strain>
    </source>
</reference>
<proteinExistence type="predicted"/>
<dbReference type="Proteomes" id="UP000016424">
    <property type="component" value="Unassembled WGS sequence"/>
</dbReference>
<name>U2Y4T6_GEOKU</name>
<evidence type="ECO:0000313" key="2">
    <source>
        <dbReference type="Proteomes" id="UP000016424"/>
    </source>
</evidence>
<sequence>MLGTDERNVLNQTIDYFQIRLSFIEGRRKTTDFAEPVVLDERKALILKDFSI</sequence>
<dbReference type="AlphaFoldDB" id="U2Y4T6"/>